<evidence type="ECO:0000313" key="3">
    <source>
        <dbReference type="Proteomes" id="UP000530660"/>
    </source>
</evidence>
<name>A0A7J7IE35_9RHOD</name>
<dbReference type="SUPFAM" id="SSF51735">
    <property type="entry name" value="NAD(P)-binding Rossmann-fold domains"/>
    <property type="match status" value="1"/>
</dbReference>
<dbReference type="Gene3D" id="3.40.50.720">
    <property type="entry name" value="NAD(P)-binding Rossmann-like Domain"/>
    <property type="match status" value="1"/>
</dbReference>
<keyword evidence="3" id="KW-1185">Reference proteome</keyword>
<comment type="caution">
    <text evidence="2">The sequence shown here is derived from an EMBL/GenBank/DDBJ whole genome shotgun (WGS) entry which is preliminary data.</text>
</comment>
<dbReference type="PANTHER" id="PTHR43796:SF2">
    <property type="entry name" value="CARBOXYNORSPERMIDINE SYNTHASE"/>
    <property type="match status" value="1"/>
</dbReference>
<dbReference type="PANTHER" id="PTHR43796">
    <property type="entry name" value="CARBOXYNORSPERMIDINE SYNTHASE"/>
    <property type="match status" value="1"/>
</dbReference>
<dbReference type="Pfam" id="PF03435">
    <property type="entry name" value="Sacchrp_dh_NADP"/>
    <property type="match status" value="1"/>
</dbReference>
<proteinExistence type="predicted"/>
<dbReference type="InterPro" id="IPR005097">
    <property type="entry name" value="Sacchrp_dh_NADP-bd"/>
</dbReference>
<dbReference type="EMBL" id="VWRR01000015">
    <property type="protein sequence ID" value="KAF6001288.1"/>
    <property type="molecule type" value="Genomic_DNA"/>
</dbReference>
<accession>A0A7J7IE35</accession>
<organism evidence="2 3">
    <name type="scientific">Cyanidiococcus yangmingshanensis</name>
    <dbReference type="NCBI Taxonomy" id="2690220"/>
    <lineage>
        <taxon>Eukaryota</taxon>
        <taxon>Rhodophyta</taxon>
        <taxon>Bangiophyceae</taxon>
        <taxon>Cyanidiales</taxon>
        <taxon>Cyanidiaceae</taxon>
        <taxon>Cyanidiococcus</taxon>
    </lineage>
</organism>
<feature type="domain" description="Saccharopine dehydrogenase NADP binding" evidence="1">
    <location>
        <begin position="72"/>
        <end position="216"/>
    </location>
</feature>
<dbReference type="InterPro" id="IPR036291">
    <property type="entry name" value="NAD(P)-bd_dom_sf"/>
</dbReference>
<dbReference type="Proteomes" id="UP000530660">
    <property type="component" value="Unassembled WGS sequence"/>
</dbReference>
<protein>
    <recommendedName>
        <fullName evidence="1">Saccharopine dehydrogenase NADP binding domain-containing protein</fullName>
    </recommendedName>
</protein>
<gene>
    <name evidence="2" type="ORF">F1559_002519</name>
</gene>
<reference evidence="2 3" key="1">
    <citation type="journal article" date="2020" name="J. Phycol.">
        <title>Comparative genome analysis reveals Cyanidiococcus gen. nov., a new extremophilic red algal genus sister to Cyanidioschyzon (Cyanidioschyzonaceae, Rhodophyta).</title>
        <authorList>
            <person name="Liu S.-L."/>
            <person name="Chiang Y.-R."/>
            <person name="Yoon H.S."/>
            <person name="Fu H.-Y."/>
        </authorList>
    </citation>
    <scope>NUCLEOTIDE SEQUENCE [LARGE SCALE GENOMIC DNA]</scope>
    <source>
        <strain evidence="2 3">THAL066</strain>
    </source>
</reference>
<sequence length="527" mass="58578">MNMKGAKQPLFVPDSMYLARIAVASRSTSRWTTRPACWPERSRDAQRDPFSPLHRRTVFIGNLTDAEAPKRVLVVGGSGRVGGAVVEQIVRLAQRRGVANKLLIDIGGRNQRRGDQTLQRLGQRLHSLTERSILRNHVQLNWVQDDFPELVSLLCQYDLVVHTAGPFQNRGRNAGRLLEACMLAGVNYQDVADDMHHAETCRVQHADAAQRAGITAWISTGIYPGISNLMAADLMSRLPGCSDEQRSACERGIEFSYFTAGSGGAGATILSATYLLLAEPVYTVRNGVLQWRPAYSDPRRVDFGIECGGQRTTYLLNLPEVRSAHSVYGVEHAEARFGTAPALWNGLMWCMARFLPPAILRERMAGITVASLPFVRLVDWLVGARTAVRVDCWQRGEQTRASYHDYFLYVHERLTDAVGECTAAFALARIFPEALGITVPFIPGVWYPEEVFQTAACRDALMGLVQTNALRWEPFSRDSDQSRRTARLVRSQCTKVRNWCAKQTESLHGTADVFGTCSIPNRSVPGT</sequence>
<evidence type="ECO:0000259" key="1">
    <source>
        <dbReference type="Pfam" id="PF03435"/>
    </source>
</evidence>
<dbReference type="AlphaFoldDB" id="A0A7J7IE35"/>
<dbReference type="OrthoDB" id="10268090at2759"/>
<evidence type="ECO:0000313" key="2">
    <source>
        <dbReference type="EMBL" id="KAF6001288.1"/>
    </source>
</evidence>